<feature type="compositionally biased region" description="Low complexity" evidence="1">
    <location>
        <begin position="79"/>
        <end position="96"/>
    </location>
</feature>
<accession>A0A0A9DKQ9</accession>
<reference evidence="2" key="2">
    <citation type="journal article" date="2015" name="Data Brief">
        <title>Shoot transcriptome of the giant reed, Arundo donax.</title>
        <authorList>
            <person name="Barrero R.A."/>
            <person name="Guerrero F.D."/>
            <person name="Moolhuijzen P."/>
            <person name="Goolsby J.A."/>
            <person name="Tidwell J."/>
            <person name="Bellgard S.E."/>
            <person name="Bellgard M.I."/>
        </authorList>
    </citation>
    <scope>NUCLEOTIDE SEQUENCE</scope>
    <source>
        <tissue evidence="2">Shoot tissue taken approximately 20 cm above the soil surface</tissue>
    </source>
</reference>
<evidence type="ECO:0000256" key="1">
    <source>
        <dbReference type="SAM" id="MobiDB-lite"/>
    </source>
</evidence>
<proteinExistence type="predicted"/>
<sequence>MAQTFPPANKTKSKLGALSLRLSGCVIWGTDADENCGKVMLCMSSLHKADPGTFVKLTPFGSYEKCLHSLRNVTEEASRSTSASGKSRSGSPSVSSEMARTVLENPAADSSNRHTSTPSLASSTYSGGGGGSVVSGGAAIAG</sequence>
<organism evidence="2">
    <name type="scientific">Arundo donax</name>
    <name type="common">Giant reed</name>
    <name type="synonym">Donax arundinaceus</name>
    <dbReference type="NCBI Taxonomy" id="35708"/>
    <lineage>
        <taxon>Eukaryota</taxon>
        <taxon>Viridiplantae</taxon>
        <taxon>Streptophyta</taxon>
        <taxon>Embryophyta</taxon>
        <taxon>Tracheophyta</taxon>
        <taxon>Spermatophyta</taxon>
        <taxon>Magnoliopsida</taxon>
        <taxon>Liliopsida</taxon>
        <taxon>Poales</taxon>
        <taxon>Poaceae</taxon>
        <taxon>PACMAD clade</taxon>
        <taxon>Arundinoideae</taxon>
        <taxon>Arundineae</taxon>
        <taxon>Arundo</taxon>
    </lineage>
</organism>
<reference evidence="2" key="1">
    <citation type="submission" date="2014-09" db="EMBL/GenBank/DDBJ databases">
        <authorList>
            <person name="Magalhaes I.L.F."/>
            <person name="Oliveira U."/>
            <person name="Santos F.R."/>
            <person name="Vidigal T.H.D.A."/>
            <person name="Brescovit A.D."/>
            <person name="Santos A.J."/>
        </authorList>
    </citation>
    <scope>NUCLEOTIDE SEQUENCE</scope>
    <source>
        <tissue evidence="2">Shoot tissue taken approximately 20 cm above the soil surface</tissue>
    </source>
</reference>
<dbReference type="AlphaFoldDB" id="A0A0A9DKQ9"/>
<protein>
    <submittedName>
        <fullName evidence="2">Uncharacterized protein</fullName>
    </submittedName>
</protein>
<name>A0A0A9DKQ9_ARUDO</name>
<dbReference type="EMBL" id="GBRH01209499">
    <property type="protein sequence ID" value="JAD88396.1"/>
    <property type="molecule type" value="Transcribed_RNA"/>
</dbReference>
<evidence type="ECO:0000313" key="2">
    <source>
        <dbReference type="EMBL" id="JAD88396.1"/>
    </source>
</evidence>
<feature type="region of interest" description="Disordered" evidence="1">
    <location>
        <begin position="74"/>
        <end position="142"/>
    </location>
</feature>
<feature type="compositionally biased region" description="Polar residues" evidence="1">
    <location>
        <begin position="108"/>
        <end position="118"/>
    </location>
</feature>